<dbReference type="InterPro" id="IPR050751">
    <property type="entry name" value="ECM_structural_protein"/>
</dbReference>
<sequence length="176" mass="20157">MGSYDCNCHQGYQLERNGFTCTDVNECLLHNGTCDDECINTNGSFYCKCNGDSMALSEDGVTCIESKSTSDRYQSTHKENRRTSTRTERQRTLVVQTEVVYENESNNLSRNQTVNDTIDHMHYQSLNQNPIDSNYDILHNAEVDVTSDRQSQLVINENAEQRQMEADYQEIDDVSI</sequence>
<dbReference type="GO" id="GO:0005509">
    <property type="term" value="F:calcium ion binding"/>
    <property type="evidence" value="ECO:0007669"/>
    <property type="project" value="InterPro"/>
</dbReference>
<dbReference type="InterPro" id="IPR001881">
    <property type="entry name" value="EGF-like_Ca-bd_dom"/>
</dbReference>
<dbReference type="Gene3D" id="2.10.25.10">
    <property type="entry name" value="Laminin"/>
    <property type="match status" value="2"/>
</dbReference>
<gene>
    <name evidence="7" type="ORF">MGAL_10B070183</name>
</gene>
<evidence type="ECO:0000256" key="5">
    <source>
        <dbReference type="SAM" id="MobiDB-lite"/>
    </source>
</evidence>
<accession>A0A8B6ESN6</accession>
<feature type="domain" description="EGF-like calcium-binding" evidence="6">
    <location>
        <begin position="23"/>
        <end position="64"/>
    </location>
</feature>
<organism evidence="7 8">
    <name type="scientific">Mytilus galloprovincialis</name>
    <name type="common">Mediterranean mussel</name>
    <dbReference type="NCBI Taxonomy" id="29158"/>
    <lineage>
        <taxon>Eukaryota</taxon>
        <taxon>Metazoa</taxon>
        <taxon>Spiralia</taxon>
        <taxon>Lophotrochozoa</taxon>
        <taxon>Mollusca</taxon>
        <taxon>Bivalvia</taxon>
        <taxon>Autobranchia</taxon>
        <taxon>Pteriomorphia</taxon>
        <taxon>Mytilida</taxon>
        <taxon>Mytiloidea</taxon>
        <taxon>Mytilidae</taxon>
        <taxon>Mytilinae</taxon>
        <taxon>Mytilus</taxon>
    </lineage>
</organism>
<evidence type="ECO:0000256" key="2">
    <source>
        <dbReference type="ARBA" id="ARBA00022729"/>
    </source>
</evidence>
<dbReference type="PANTHER" id="PTHR24034">
    <property type="entry name" value="EGF-LIKE DOMAIN-CONTAINING PROTEIN"/>
    <property type="match status" value="1"/>
</dbReference>
<dbReference type="SMART" id="SM00179">
    <property type="entry name" value="EGF_CA"/>
    <property type="match status" value="1"/>
</dbReference>
<proteinExistence type="predicted"/>
<keyword evidence="2" id="KW-0732">Signal</keyword>
<comment type="caution">
    <text evidence="7">The sequence shown here is derived from an EMBL/GenBank/DDBJ whole genome shotgun (WGS) entry which is preliminary data.</text>
</comment>
<dbReference type="PROSITE" id="PS01187">
    <property type="entry name" value="EGF_CA"/>
    <property type="match status" value="1"/>
</dbReference>
<dbReference type="PANTHER" id="PTHR24034:SF209">
    <property type="entry name" value="EGF-LIKE DOMAIN-CONTAINING PROTEIN"/>
    <property type="match status" value="1"/>
</dbReference>
<dbReference type="InterPro" id="IPR018097">
    <property type="entry name" value="EGF_Ca-bd_CS"/>
</dbReference>
<reference evidence="7" key="1">
    <citation type="submission" date="2018-11" db="EMBL/GenBank/DDBJ databases">
        <authorList>
            <person name="Alioto T."/>
            <person name="Alioto T."/>
        </authorList>
    </citation>
    <scope>NUCLEOTIDE SEQUENCE</scope>
</reference>
<keyword evidence="8" id="KW-1185">Reference proteome</keyword>
<evidence type="ECO:0000256" key="4">
    <source>
        <dbReference type="ARBA" id="ARBA00023157"/>
    </source>
</evidence>
<dbReference type="Pfam" id="PF12662">
    <property type="entry name" value="cEGF"/>
    <property type="match status" value="1"/>
</dbReference>
<keyword evidence="4" id="KW-1015">Disulfide bond</keyword>
<name>A0A8B6ESN6_MYTGA</name>
<dbReference type="Proteomes" id="UP000596742">
    <property type="component" value="Unassembled WGS sequence"/>
</dbReference>
<keyword evidence="3" id="KW-0677">Repeat</keyword>
<evidence type="ECO:0000313" key="7">
    <source>
        <dbReference type="EMBL" id="VDI38458.1"/>
    </source>
</evidence>
<dbReference type="AlphaFoldDB" id="A0A8B6ESN6"/>
<protein>
    <recommendedName>
        <fullName evidence="6">EGF-like calcium-binding domain-containing protein</fullName>
    </recommendedName>
</protein>
<dbReference type="SUPFAM" id="SSF57196">
    <property type="entry name" value="EGF/Laminin"/>
    <property type="match status" value="1"/>
</dbReference>
<evidence type="ECO:0000256" key="1">
    <source>
        <dbReference type="ARBA" id="ARBA00022536"/>
    </source>
</evidence>
<dbReference type="OrthoDB" id="10060424at2759"/>
<dbReference type="InterPro" id="IPR026823">
    <property type="entry name" value="cEGF"/>
</dbReference>
<dbReference type="EMBL" id="UYJE01005591">
    <property type="protein sequence ID" value="VDI38458.1"/>
    <property type="molecule type" value="Genomic_DNA"/>
</dbReference>
<feature type="region of interest" description="Disordered" evidence="5">
    <location>
        <begin position="68"/>
        <end position="88"/>
    </location>
</feature>
<evidence type="ECO:0000259" key="6">
    <source>
        <dbReference type="SMART" id="SM00179"/>
    </source>
</evidence>
<evidence type="ECO:0000313" key="8">
    <source>
        <dbReference type="Proteomes" id="UP000596742"/>
    </source>
</evidence>
<evidence type="ECO:0000256" key="3">
    <source>
        <dbReference type="ARBA" id="ARBA00022737"/>
    </source>
</evidence>
<keyword evidence="1" id="KW-0245">EGF-like domain</keyword>
<dbReference type="CDD" id="cd00054">
    <property type="entry name" value="EGF_CA"/>
    <property type="match status" value="1"/>
</dbReference>